<dbReference type="EMBL" id="KF577591">
    <property type="protein sequence ID" value="AGY35471.1"/>
    <property type="molecule type" value="Genomic_DNA"/>
</dbReference>
<organism evidence="1">
    <name type="scientific">Micrococcus sp. V7</name>
    <dbReference type="NCBI Taxonomy" id="404582"/>
    <lineage>
        <taxon>Bacteria</taxon>
        <taxon>Bacillati</taxon>
        <taxon>Actinomycetota</taxon>
        <taxon>Actinomycetes</taxon>
        <taxon>Micrococcales</taxon>
        <taxon>Micrococcaceae</taxon>
        <taxon>Micrococcus</taxon>
    </lineage>
</organism>
<name>U5NW94_9MICC</name>
<dbReference type="RefSeq" id="WP_023190107.1">
    <property type="nucleotide sequence ID" value="NC_022599.1"/>
</dbReference>
<gene>
    <name evidence="1" type="ORF">LMV7_p00500</name>
</gene>
<protein>
    <submittedName>
        <fullName evidence="1">Plasmid encoded RepA protein</fullName>
    </submittedName>
</protein>
<dbReference type="AlphaFoldDB" id="U5NW94"/>
<dbReference type="Pfam" id="PF04796">
    <property type="entry name" value="RepA_C"/>
    <property type="match status" value="1"/>
</dbReference>
<dbReference type="InterPro" id="IPR006881">
    <property type="entry name" value="RepA_C"/>
</dbReference>
<evidence type="ECO:0000313" key="1">
    <source>
        <dbReference type="EMBL" id="AGY35471.1"/>
    </source>
</evidence>
<accession>U5NW94</accession>
<reference evidence="1" key="1">
    <citation type="journal article" date="2013" name="Genome Announc.">
        <title>First complete sequence of a giant linear plasmid from a micrococcus strain isolated from an extremely high-altitude lake.</title>
        <authorList>
            <person name="Dib J.R."/>
            <person name="Schuldes J."/>
            <person name="Thurmer A."/>
            <person name="Farias M.E."/>
            <person name="Daniel R."/>
            <person name="Meinhardt F."/>
        </authorList>
    </citation>
    <scope>NUCLEOTIDE SEQUENCE</scope>
    <source>
        <strain evidence="1">V7</strain>
        <plasmid evidence="1">pLMV7</plasmid>
    </source>
</reference>
<sequence>MTNPTAISATPTLISDRQLRLVEAGEQIELNPGEISFSARLWAQLSLPYRDPGDLPRWSRQNGSITVTVTPGPAGYPFGVVARYLLIWMSTEAVRTQDRHLNPGQSLNAFLRALGMNTSGASARRVADQLHRLATCSITVEDTRVTEQTRRVSGANIHVASRYELVFPRAAEAQATTASIVLSEDYFADVIAAPVPVYTAALKALSGSPLRMDIYVWLAYRMATLRGPVTITWAQLAGQFGGEYAQLRQFKAKLIKHLDAVRVVYPRARVAVTDAGLRLHPSATHVARKRKKALRRSA</sequence>
<keyword evidence="1" id="KW-0614">Plasmid</keyword>
<geneLocation type="plasmid" evidence="1">
    <name>pLMV7</name>
</geneLocation>
<proteinExistence type="predicted"/>